<organism evidence="2 3">
    <name type="scientific">Thecamonas trahens ATCC 50062</name>
    <dbReference type="NCBI Taxonomy" id="461836"/>
    <lineage>
        <taxon>Eukaryota</taxon>
        <taxon>Apusozoa</taxon>
        <taxon>Apusomonadida</taxon>
        <taxon>Apusomonadidae</taxon>
        <taxon>Thecamonas</taxon>
    </lineage>
</organism>
<feature type="compositionally biased region" description="Low complexity" evidence="1">
    <location>
        <begin position="71"/>
        <end position="93"/>
    </location>
</feature>
<proteinExistence type="predicted"/>
<dbReference type="AlphaFoldDB" id="A0A0L0DP60"/>
<protein>
    <submittedName>
        <fullName evidence="2">Uncharacterized protein</fullName>
    </submittedName>
</protein>
<sequence length="238" mass="25358">MARTSSLSRKSRKSVSKSRKSASKSRKSASKSSKSRKSASKSRKSVSKSRKSASKSRKSASKSRKKRRTRSSSSSASSASSASPASSTSASSSGGWGRKIGAGASSAKTKAGKVVAVAKSGGRKTGKVGKKGTGHLVNVVEKAGEGVLDDVRDVKKMYASKEFRAFIRNPTPEAIMANPEYVIVTAKLLLAINHPEGAILAAVVEHLVEASEEELLEASRKDCNPRRRRLQLWVLIER</sequence>
<dbReference type="GeneID" id="25567784"/>
<feature type="region of interest" description="Disordered" evidence="1">
    <location>
        <begin position="1"/>
        <end position="96"/>
    </location>
</feature>
<dbReference type="EMBL" id="GL349479">
    <property type="protein sequence ID" value="KNC53208.1"/>
    <property type="molecule type" value="Genomic_DNA"/>
</dbReference>
<name>A0A0L0DP60_THETB</name>
<keyword evidence="3" id="KW-1185">Reference proteome</keyword>
<evidence type="ECO:0000256" key="1">
    <source>
        <dbReference type="SAM" id="MobiDB-lite"/>
    </source>
</evidence>
<dbReference type="Proteomes" id="UP000054408">
    <property type="component" value="Unassembled WGS sequence"/>
</dbReference>
<evidence type="ECO:0000313" key="2">
    <source>
        <dbReference type="EMBL" id="KNC53208.1"/>
    </source>
</evidence>
<reference evidence="2 3" key="1">
    <citation type="submission" date="2010-05" db="EMBL/GenBank/DDBJ databases">
        <title>The Genome Sequence of Thecamonas trahens ATCC 50062.</title>
        <authorList>
            <consortium name="The Broad Institute Genome Sequencing Platform"/>
            <person name="Russ C."/>
            <person name="Cuomo C."/>
            <person name="Shea T."/>
            <person name="Young S.K."/>
            <person name="Zeng Q."/>
            <person name="Koehrsen M."/>
            <person name="Haas B."/>
            <person name="Borodovsky M."/>
            <person name="Guigo R."/>
            <person name="Alvarado L."/>
            <person name="Berlin A."/>
            <person name="Bochicchio J."/>
            <person name="Borenstein D."/>
            <person name="Chapman S."/>
            <person name="Chen Z."/>
            <person name="Freedman E."/>
            <person name="Gellesch M."/>
            <person name="Goldberg J."/>
            <person name="Griggs A."/>
            <person name="Gujja S."/>
            <person name="Heilman E."/>
            <person name="Heiman D."/>
            <person name="Hepburn T."/>
            <person name="Howarth C."/>
            <person name="Jen D."/>
            <person name="Larson L."/>
            <person name="Mehta T."/>
            <person name="Park D."/>
            <person name="Pearson M."/>
            <person name="Roberts A."/>
            <person name="Saif S."/>
            <person name="Shenoy N."/>
            <person name="Sisk P."/>
            <person name="Stolte C."/>
            <person name="Sykes S."/>
            <person name="Thomson T."/>
            <person name="Walk T."/>
            <person name="White J."/>
            <person name="Yandava C."/>
            <person name="Burger G."/>
            <person name="Gray M.W."/>
            <person name="Holland P.W.H."/>
            <person name="King N."/>
            <person name="Lang F.B.F."/>
            <person name="Roger A.J."/>
            <person name="Ruiz-Trillo I."/>
            <person name="Lander E."/>
            <person name="Nusbaum C."/>
        </authorList>
    </citation>
    <scope>NUCLEOTIDE SEQUENCE [LARGE SCALE GENOMIC DNA]</scope>
    <source>
        <strain evidence="2 3">ATCC 50062</strain>
    </source>
</reference>
<gene>
    <name evidence="2" type="ORF">AMSG_09294</name>
</gene>
<accession>A0A0L0DP60</accession>
<evidence type="ECO:0000313" key="3">
    <source>
        <dbReference type="Proteomes" id="UP000054408"/>
    </source>
</evidence>
<dbReference type="RefSeq" id="XP_013754677.1">
    <property type="nucleotide sequence ID" value="XM_013899223.1"/>
</dbReference>
<feature type="compositionally biased region" description="Basic residues" evidence="1">
    <location>
        <begin position="9"/>
        <end position="70"/>
    </location>
</feature>